<comment type="similarity">
    <text evidence="1">Belongs to the asp23 family.</text>
</comment>
<sequence length="118" mass="12784">MSEQNDIIEIGEIKISDDVVITMAGIATSNVKGVYSAQSEGLGNLFSKNSIKKGIKVEINNDTVTLDININVEYGLNIAEISKEVQASVKNEIESMTDLTVSAVNVNVINIILEKDKQ</sequence>
<organism evidence="2 3">
    <name type="scientific">Sedimentibacter saalensis</name>
    <dbReference type="NCBI Taxonomy" id="130788"/>
    <lineage>
        <taxon>Bacteria</taxon>
        <taxon>Bacillati</taxon>
        <taxon>Bacillota</taxon>
        <taxon>Tissierellia</taxon>
        <taxon>Sedimentibacter</taxon>
    </lineage>
</organism>
<protein>
    <submittedName>
        <fullName evidence="2">Putative alkaline shock family protein YloU</fullName>
    </submittedName>
</protein>
<dbReference type="EMBL" id="VLKH01000002">
    <property type="protein sequence ID" value="TWH82585.1"/>
    <property type="molecule type" value="Genomic_DNA"/>
</dbReference>
<accession>A0A562JI64</accession>
<gene>
    <name evidence="2" type="ORF">LY60_00886</name>
</gene>
<reference evidence="2 3" key="1">
    <citation type="submission" date="2019-07" db="EMBL/GenBank/DDBJ databases">
        <title>Genomic Encyclopedia of Type Strains, Phase I: the one thousand microbial genomes (KMG-I) project.</title>
        <authorList>
            <person name="Kyrpides N."/>
        </authorList>
    </citation>
    <scope>NUCLEOTIDE SEQUENCE [LARGE SCALE GENOMIC DNA]</scope>
    <source>
        <strain evidence="2 3">DSM 13558</strain>
    </source>
</reference>
<dbReference type="PANTHER" id="PTHR34297">
    <property type="entry name" value="HYPOTHETICAL CYTOSOLIC PROTEIN-RELATED"/>
    <property type="match status" value="1"/>
</dbReference>
<evidence type="ECO:0000256" key="1">
    <source>
        <dbReference type="ARBA" id="ARBA00005721"/>
    </source>
</evidence>
<comment type="caution">
    <text evidence="2">The sequence shown here is derived from an EMBL/GenBank/DDBJ whole genome shotgun (WGS) entry which is preliminary data.</text>
</comment>
<dbReference type="InterPro" id="IPR005531">
    <property type="entry name" value="Asp23"/>
</dbReference>
<dbReference type="Pfam" id="PF03780">
    <property type="entry name" value="Asp23"/>
    <property type="match status" value="1"/>
</dbReference>
<proteinExistence type="inferred from homology"/>
<dbReference type="AlphaFoldDB" id="A0A562JI64"/>
<dbReference type="PANTHER" id="PTHR34297:SF1">
    <property type="entry name" value="ASP23_GLS24 FAMILY ENVELOPE STRESS RESPONSE PROTEIN"/>
    <property type="match status" value="1"/>
</dbReference>
<keyword evidence="3" id="KW-1185">Reference proteome</keyword>
<evidence type="ECO:0000313" key="2">
    <source>
        <dbReference type="EMBL" id="TWH82585.1"/>
    </source>
</evidence>
<name>A0A562JI64_9FIRM</name>
<dbReference type="Proteomes" id="UP000315343">
    <property type="component" value="Unassembled WGS sequence"/>
</dbReference>
<evidence type="ECO:0000313" key="3">
    <source>
        <dbReference type="Proteomes" id="UP000315343"/>
    </source>
</evidence>
<dbReference type="OrthoDB" id="9793465at2"/>
<dbReference type="RefSeq" id="WP_145080480.1">
    <property type="nucleotide sequence ID" value="NZ_DAMBUX010000027.1"/>
</dbReference>